<comment type="subcellular location">
    <subcellularLocation>
        <location evidence="1">Membrane</location>
        <topology evidence="1">Multi-pass membrane protein</topology>
    </subcellularLocation>
</comment>
<feature type="transmembrane region" description="Helical" evidence="5">
    <location>
        <begin position="179"/>
        <end position="200"/>
    </location>
</feature>
<dbReference type="Proteomes" id="UP000509448">
    <property type="component" value="Chromosome"/>
</dbReference>
<dbReference type="KEGG" id="ccai:NAS2_1497"/>
<feature type="transmembrane region" description="Helical" evidence="5">
    <location>
        <begin position="150"/>
        <end position="173"/>
    </location>
</feature>
<feature type="transmembrane region" description="Helical" evidence="5">
    <location>
        <begin position="59"/>
        <end position="77"/>
    </location>
</feature>
<keyword evidence="4 5" id="KW-0472">Membrane</keyword>
<evidence type="ECO:0000259" key="6">
    <source>
        <dbReference type="PROSITE" id="PS50850"/>
    </source>
</evidence>
<dbReference type="InterPro" id="IPR050549">
    <property type="entry name" value="MFS_Trehalose_Transporter"/>
</dbReference>
<dbReference type="InterPro" id="IPR036259">
    <property type="entry name" value="MFS_trans_sf"/>
</dbReference>
<proteinExistence type="predicted"/>
<feature type="transmembrane region" description="Helical" evidence="5">
    <location>
        <begin position="89"/>
        <end position="109"/>
    </location>
</feature>
<feature type="transmembrane region" description="Helical" evidence="5">
    <location>
        <begin position="302"/>
        <end position="322"/>
    </location>
</feature>
<feature type="transmembrane region" description="Helical" evidence="5">
    <location>
        <begin position="21"/>
        <end position="39"/>
    </location>
</feature>
<organism evidence="7 8">
    <name type="scientific">Conexivisphaera calida</name>
    <dbReference type="NCBI Taxonomy" id="1874277"/>
    <lineage>
        <taxon>Archaea</taxon>
        <taxon>Nitrososphaerota</taxon>
        <taxon>Conexivisphaeria</taxon>
        <taxon>Conexivisphaerales</taxon>
        <taxon>Conexivisphaeraceae</taxon>
        <taxon>Conexivisphaera</taxon>
    </lineage>
</organism>
<evidence type="ECO:0000256" key="4">
    <source>
        <dbReference type="ARBA" id="ARBA00023136"/>
    </source>
</evidence>
<protein>
    <submittedName>
        <fullName evidence="7">Niacin transporter NiaP</fullName>
    </submittedName>
</protein>
<dbReference type="InterPro" id="IPR005829">
    <property type="entry name" value="Sugar_transporter_CS"/>
</dbReference>
<accession>A0A4P2VG38</accession>
<gene>
    <name evidence="7" type="ORF">NAS2_1497</name>
</gene>
<name>A0A4P2VG38_9ARCH</name>
<dbReference type="PANTHER" id="PTHR48021">
    <property type="match status" value="1"/>
</dbReference>
<feature type="domain" description="Major facilitator superfamily (MFS) profile" evidence="6">
    <location>
        <begin position="1"/>
        <end position="422"/>
    </location>
</feature>
<evidence type="ECO:0000313" key="7">
    <source>
        <dbReference type="EMBL" id="BBE42877.1"/>
    </source>
</evidence>
<dbReference type="SUPFAM" id="SSF103473">
    <property type="entry name" value="MFS general substrate transporter"/>
    <property type="match status" value="1"/>
</dbReference>
<dbReference type="GO" id="GO:0022857">
    <property type="term" value="F:transmembrane transporter activity"/>
    <property type="evidence" value="ECO:0007669"/>
    <property type="project" value="InterPro"/>
</dbReference>
<feature type="transmembrane region" description="Helical" evidence="5">
    <location>
        <begin position="271"/>
        <end position="295"/>
    </location>
</feature>
<dbReference type="AlphaFoldDB" id="A0A4P2VG38"/>
<feature type="transmembrane region" description="Helical" evidence="5">
    <location>
        <begin position="396"/>
        <end position="415"/>
    </location>
</feature>
<reference evidence="7 8" key="1">
    <citation type="journal article" date="2019" name="ISME J.">
        <title>Isolation and characterization of a thermophilic sulfur- and iron-reducing thaumarchaeote from a terrestrial acidic hot spring.</title>
        <authorList>
            <person name="Kato S."/>
            <person name="Itoh T."/>
            <person name="Yuki M."/>
            <person name="Nagamori M."/>
            <person name="Ohnishi M."/>
            <person name="Uematsu K."/>
            <person name="Suzuki K."/>
            <person name="Takashina T."/>
            <person name="Ohkuma M."/>
        </authorList>
    </citation>
    <scope>NUCLEOTIDE SEQUENCE [LARGE SCALE GENOMIC DNA]</scope>
    <source>
        <strain evidence="7 8">NAS-02</strain>
    </source>
</reference>
<evidence type="ECO:0000256" key="3">
    <source>
        <dbReference type="ARBA" id="ARBA00022989"/>
    </source>
</evidence>
<dbReference type="Gene3D" id="1.20.1250.20">
    <property type="entry name" value="MFS general substrate transporter like domains"/>
    <property type="match status" value="2"/>
</dbReference>
<dbReference type="PANTHER" id="PTHR48021:SF1">
    <property type="entry name" value="GH07001P-RELATED"/>
    <property type="match status" value="1"/>
</dbReference>
<evidence type="ECO:0000256" key="1">
    <source>
        <dbReference type="ARBA" id="ARBA00004141"/>
    </source>
</evidence>
<feature type="transmembrane region" description="Helical" evidence="5">
    <location>
        <begin position="328"/>
        <end position="349"/>
    </location>
</feature>
<evidence type="ECO:0000256" key="2">
    <source>
        <dbReference type="ARBA" id="ARBA00022692"/>
    </source>
</evidence>
<dbReference type="EMBL" id="AP018732">
    <property type="protein sequence ID" value="BBE42877.1"/>
    <property type="molecule type" value="Genomic_DNA"/>
</dbReference>
<dbReference type="Pfam" id="PF00083">
    <property type="entry name" value="Sugar_tr"/>
    <property type="match status" value="1"/>
</dbReference>
<dbReference type="PROSITE" id="PS50850">
    <property type="entry name" value="MFS"/>
    <property type="match status" value="1"/>
</dbReference>
<dbReference type="InterPro" id="IPR020846">
    <property type="entry name" value="MFS_dom"/>
</dbReference>
<keyword evidence="3 5" id="KW-1133">Transmembrane helix</keyword>
<feature type="transmembrane region" description="Helical" evidence="5">
    <location>
        <begin position="115"/>
        <end position="138"/>
    </location>
</feature>
<dbReference type="OrthoDB" id="371837at2157"/>
<dbReference type="GeneID" id="55585307"/>
<feature type="transmembrane region" description="Helical" evidence="5">
    <location>
        <begin position="370"/>
        <end position="390"/>
    </location>
</feature>
<dbReference type="GO" id="GO:0016020">
    <property type="term" value="C:membrane"/>
    <property type="evidence" value="ECO:0007669"/>
    <property type="project" value="UniProtKB-SubCell"/>
</dbReference>
<dbReference type="RefSeq" id="WP_174449060.1">
    <property type="nucleotide sequence ID" value="NZ_AP018732.1"/>
</dbReference>
<keyword evidence="2 5" id="KW-0812">Transmembrane</keyword>
<evidence type="ECO:0000256" key="5">
    <source>
        <dbReference type="SAM" id="Phobius"/>
    </source>
</evidence>
<feature type="transmembrane region" description="Helical" evidence="5">
    <location>
        <begin position="237"/>
        <end position="259"/>
    </location>
</feature>
<dbReference type="InterPro" id="IPR005828">
    <property type="entry name" value="MFS_sugar_transport-like"/>
</dbReference>
<keyword evidence="8" id="KW-1185">Reference proteome</keyword>
<sequence length="432" mass="45654">MKAESTPQTAPAAASSTGSARLPWAIIAALSLGMLVYGVAESYGPVSAVGGVLPQNLAFLAYSLPYIAGGFGALLSGWMADALGRRNSFIVTAALIVIGIVLYIIYAFWASLVGLLVASFVLVGMAAIGLESPVLAMLAEAIPAKWRGNLLVIVQNFGNLGVAITFIPLFIGLTGLTNTVAIALLFIAPLAALIIALIAAGESLPWSAVSGKSKMDVKSAWQSIDGEAKPVEPSTSLWLRLLVLMILGIAQDVAFVYITYGVTYSYFSQDIASLVPIVGGLTMVIVGIIFGMFFVEKIRRKTLAVLSFGLQAAFWAILWAFVASTGSTAGLLLLALMTIQFLPVELTWASRAVLEPELFPTRTRGRLISVVRTVVWIVTGIITGVLTFYVPPFNVAAASVFAIFLISVITAGIWWSKGFETSGKSLSGHDVL</sequence>
<evidence type="ECO:0000313" key="8">
    <source>
        <dbReference type="Proteomes" id="UP000509448"/>
    </source>
</evidence>
<dbReference type="PROSITE" id="PS00216">
    <property type="entry name" value="SUGAR_TRANSPORT_1"/>
    <property type="match status" value="1"/>
</dbReference>